<keyword evidence="3" id="KW-1185">Reference proteome</keyword>
<feature type="region of interest" description="Disordered" evidence="1">
    <location>
        <begin position="80"/>
        <end position="104"/>
    </location>
</feature>
<gene>
    <name evidence="2" type="ORF">M6B38_306375</name>
</gene>
<comment type="caution">
    <text evidence="2">The sequence shown here is derived from an EMBL/GenBank/DDBJ whole genome shotgun (WGS) entry which is preliminary data.</text>
</comment>
<name>A0AAX6HL73_IRIPA</name>
<evidence type="ECO:0000313" key="2">
    <source>
        <dbReference type="EMBL" id="KAJ6841488.1"/>
    </source>
</evidence>
<dbReference type="AlphaFoldDB" id="A0AAX6HL73"/>
<accession>A0AAX6HL73</accession>
<proteinExistence type="predicted"/>
<organism evidence="2 3">
    <name type="scientific">Iris pallida</name>
    <name type="common">Sweet iris</name>
    <dbReference type="NCBI Taxonomy" id="29817"/>
    <lineage>
        <taxon>Eukaryota</taxon>
        <taxon>Viridiplantae</taxon>
        <taxon>Streptophyta</taxon>
        <taxon>Embryophyta</taxon>
        <taxon>Tracheophyta</taxon>
        <taxon>Spermatophyta</taxon>
        <taxon>Magnoliopsida</taxon>
        <taxon>Liliopsida</taxon>
        <taxon>Asparagales</taxon>
        <taxon>Iridaceae</taxon>
        <taxon>Iridoideae</taxon>
        <taxon>Irideae</taxon>
        <taxon>Iris</taxon>
    </lineage>
</organism>
<dbReference type="EMBL" id="JANAVB010008599">
    <property type="protein sequence ID" value="KAJ6841488.1"/>
    <property type="molecule type" value="Genomic_DNA"/>
</dbReference>
<reference evidence="2" key="2">
    <citation type="submission" date="2023-04" db="EMBL/GenBank/DDBJ databases">
        <authorList>
            <person name="Bruccoleri R.E."/>
            <person name="Oakeley E.J."/>
            <person name="Faust A.-M."/>
            <person name="Dessus-Babus S."/>
            <person name="Altorfer M."/>
            <person name="Burckhardt D."/>
            <person name="Oertli M."/>
            <person name="Naumann U."/>
            <person name="Petersen F."/>
            <person name="Wong J."/>
        </authorList>
    </citation>
    <scope>NUCLEOTIDE SEQUENCE</scope>
    <source>
        <strain evidence="2">GSM-AAB239-AS_SAM_17_03QT</strain>
        <tissue evidence="2">Leaf</tissue>
    </source>
</reference>
<evidence type="ECO:0000256" key="1">
    <source>
        <dbReference type="SAM" id="MobiDB-lite"/>
    </source>
</evidence>
<protein>
    <submittedName>
        <fullName evidence="2">Uncharacterized protein</fullName>
    </submittedName>
</protein>
<feature type="compositionally biased region" description="Polar residues" evidence="1">
    <location>
        <begin position="81"/>
        <end position="97"/>
    </location>
</feature>
<dbReference type="Proteomes" id="UP001140949">
    <property type="component" value="Unassembled WGS sequence"/>
</dbReference>
<evidence type="ECO:0000313" key="3">
    <source>
        <dbReference type="Proteomes" id="UP001140949"/>
    </source>
</evidence>
<reference evidence="2" key="1">
    <citation type="journal article" date="2023" name="GigaByte">
        <title>Genome assembly of the bearded iris, Iris pallida Lam.</title>
        <authorList>
            <person name="Bruccoleri R.E."/>
            <person name="Oakeley E.J."/>
            <person name="Faust A.M.E."/>
            <person name="Altorfer M."/>
            <person name="Dessus-Babus S."/>
            <person name="Burckhardt D."/>
            <person name="Oertli M."/>
            <person name="Naumann U."/>
            <person name="Petersen F."/>
            <person name="Wong J."/>
        </authorList>
    </citation>
    <scope>NUCLEOTIDE SEQUENCE</scope>
    <source>
        <strain evidence="2">GSM-AAB239-AS_SAM_17_03QT</strain>
    </source>
</reference>
<sequence length="104" mass="11781">MSSVDHKCPLLTTNVLCDHKPCTKSSSTCSSFLIIPLGPSCPMALFRSIPRTSMVTLPWNRSRFPNQTYYTYLKLRYAKGNRSTNSPPVGQTSQTPKIQYKHNR</sequence>